<evidence type="ECO:0000256" key="3">
    <source>
        <dbReference type="ARBA" id="ARBA00022695"/>
    </source>
</evidence>
<dbReference type="RefSeq" id="YP_010800592.1">
    <property type="nucleotide sequence ID" value="NC_076881.1"/>
</dbReference>
<dbReference type="PANTHER" id="PTHR34456:SF9">
    <property type="entry name" value="MITOVIRUS RNA-DEPENDENT RNA POLYMERASE"/>
    <property type="match status" value="1"/>
</dbReference>
<keyword evidence="1 5" id="KW-0696">RNA-directed RNA polymerase</keyword>
<dbReference type="SUPFAM" id="SSF56672">
    <property type="entry name" value="DNA/RNA polymerases"/>
    <property type="match status" value="1"/>
</dbReference>
<evidence type="ECO:0000256" key="2">
    <source>
        <dbReference type="ARBA" id="ARBA00022679"/>
    </source>
</evidence>
<keyword evidence="6" id="KW-1185">Reference proteome</keyword>
<name>A0ABX6TQK4_9VIRU</name>
<dbReference type="PROSITE" id="PS50878">
    <property type="entry name" value="RT_POL"/>
    <property type="match status" value="1"/>
</dbReference>
<dbReference type="GeneID" id="80539209"/>
<dbReference type="Proteomes" id="UP000831850">
    <property type="component" value="Segment"/>
</dbReference>
<protein>
    <submittedName>
        <fullName evidence="5">RNA-dependent RNA polymerase</fullName>
    </submittedName>
</protein>
<reference evidence="5 6" key="1">
    <citation type="submission" date="2020-03" db="EMBL/GenBank/DDBJ databases">
        <authorList>
            <person name="Kocanova M."/>
            <person name="Eichmeier A."/>
            <person name="Botella L."/>
        </authorList>
    </citation>
    <scope>NUCLEOTIDE SEQUENCE [LARGE SCALE GENOMIC DNA]</scope>
</reference>
<dbReference type="PANTHER" id="PTHR34456">
    <property type="entry name" value="MITOVIRUS RNA-DEPENDENT RNA POLYMERASE"/>
    <property type="match status" value="1"/>
</dbReference>
<evidence type="ECO:0000256" key="1">
    <source>
        <dbReference type="ARBA" id="ARBA00022484"/>
    </source>
</evidence>
<accession>A0ABX6TQK4</accession>
<dbReference type="EMBL" id="MT216310">
    <property type="protein sequence ID" value="QNS28825.1"/>
    <property type="molecule type" value="Genomic_RNA"/>
</dbReference>
<proteinExistence type="predicted"/>
<sequence length="701" mass="81637">MKRNNLIILRLLSALFNDHTYTKRFLTTVDSLLKNNGFYYTIDYLKFSKLLITRYICKKPIINNDKKISTVGGFPTKFLYFKKLIDSGKIRDKAFVLTLLSYSRSIKPSKGTKLREPLYETITNVNLKKNYTIPLKFINEFVEYHKLQLKKPIFENDNHYISNKSSPFGKATLSGLFGLFYLVNNDHQTLEIFNRILGSKVYDSIIAPVIKLVWTDHRSFKIGKVPKSSGKLSIVEDPEGKRRIIAMVDYYSQFILKPIHQQLLNLLNNLDCDRTFTQDPFHQWGKTMGNNFWSLDLSAATDRFPVELQEKLLSVIYGDKEFSTSWRDLLTSRLYEAPNGRLLKYSVGQPMGAYSSWAAFTLSHHLVVKWAAKLCGFDQTFNKYIILGDDIVINNDKVAQKYIGIMTKLGVDISMTKTHVSKNTYEFAKRWIHKGVEVSGLPLRGILNNLNNPITLITNIVEYIYRVNIPFKGTTVDLLYKVFKGIKFGNRFYSNSKILDLIKRSVFAIRYSKKILTYEEIRVKLLSLSKIEEFTIPYGDEAYLLLDRVFSLGLRNFVEKSSNSLKRYYERFYETFDQNFPKENLKFNPIVHGLYQKLRTMKASLQESLNSKKDLVDVIHDMRIDEPDKLVESVRNSSKQIIYLDRIWISSFKQFNQINENNYYNYPLSSEELFGAKPYESLFITSLSNQLNKLDGLRYGY</sequence>
<evidence type="ECO:0000259" key="4">
    <source>
        <dbReference type="PROSITE" id="PS50878"/>
    </source>
</evidence>
<organism evidence="5 6">
    <name type="scientific">Diaporthe rudis mitovirus 1</name>
    <dbReference type="NCBI Taxonomy" id="2767013"/>
    <lineage>
        <taxon>Viruses</taxon>
        <taxon>Riboviria</taxon>
        <taxon>Orthornavirae</taxon>
        <taxon>Lenarviricota</taxon>
        <taxon>Howeltoviricetes</taxon>
        <taxon>Cryppavirales</taxon>
        <taxon>Mitoviridae</taxon>
        <taxon>Unuamitovirus</taxon>
        <taxon>Unuamitovirus diru1</taxon>
    </lineage>
</organism>
<dbReference type="InterPro" id="IPR000477">
    <property type="entry name" value="RT_dom"/>
</dbReference>
<feature type="domain" description="Reverse transcriptase" evidence="4">
    <location>
        <begin position="216"/>
        <end position="436"/>
    </location>
</feature>
<dbReference type="InterPro" id="IPR043502">
    <property type="entry name" value="DNA/RNA_pol_sf"/>
</dbReference>
<keyword evidence="2" id="KW-0808">Transferase</keyword>
<dbReference type="Pfam" id="PF05919">
    <property type="entry name" value="Mitovir_RNA_pol"/>
    <property type="match status" value="1"/>
</dbReference>
<dbReference type="InterPro" id="IPR008686">
    <property type="entry name" value="RNA_pol_mitovir"/>
</dbReference>
<dbReference type="GO" id="GO:0003968">
    <property type="term" value="F:RNA-directed RNA polymerase activity"/>
    <property type="evidence" value="ECO:0007669"/>
    <property type="project" value="UniProtKB-KW"/>
</dbReference>
<evidence type="ECO:0000313" key="5">
    <source>
        <dbReference type="EMBL" id="QNS28825.1"/>
    </source>
</evidence>
<evidence type="ECO:0000313" key="6">
    <source>
        <dbReference type="Proteomes" id="UP000831850"/>
    </source>
</evidence>
<keyword evidence="3" id="KW-0548">Nucleotidyltransferase</keyword>